<comment type="caution">
    <text evidence="2">The sequence shown here is derived from an EMBL/GenBank/DDBJ whole genome shotgun (WGS) entry which is preliminary data.</text>
</comment>
<keyword evidence="3" id="KW-1185">Reference proteome</keyword>
<evidence type="ECO:0000313" key="2">
    <source>
        <dbReference type="EMBL" id="MBO7748626.1"/>
    </source>
</evidence>
<keyword evidence="1" id="KW-0732">Signal</keyword>
<evidence type="ECO:0000313" key="3">
    <source>
        <dbReference type="Proteomes" id="UP000670947"/>
    </source>
</evidence>
<organism evidence="2 3">
    <name type="scientific">Paenibacillus artemisiicola</name>
    <dbReference type="NCBI Taxonomy" id="1172618"/>
    <lineage>
        <taxon>Bacteria</taxon>
        <taxon>Bacillati</taxon>
        <taxon>Bacillota</taxon>
        <taxon>Bacilli</taxon>
        <taxon>Bacillales</taxon>
        <taxon>Paenibacillaceae</taxon>
        <taxon>Paenibacillus</taxon>
    </lineage>
</organism>
<sequence>MSKPFASLLLVPLLLLGLAGQPAPAEARHAHADAAEVVLHRYVDYINQKNWPAFAGLWSAGLHPMWGSFFGSADNRKNHVGVLGIKRAQLVGYHEVPKAFGVNFVGNGTGRYLETPGVESRFFYTAIRYDVFNESKYMLNGINYVFLVLVKEKGHWRVCQSSVAPAAHFIEGGYGFGTADERSYDERRMRFAR</sequence>
<evidence type="ECO:0008006" key="4">
    <source>
        <dbReference type="Google" id="ProtNLM"/>
    </source>
</evidence>
<dbReference type="RefSeq" id="WP_208851170.1">
    <property type="nucleotide sequence ID" value="NZ_JAGGDJ010000065.1"/>
</dbReference>
<protein>
    <recommendedName>
        <fullName evidence="4">SnoaL-like protein</fullName>
    </recommendedName>
</protein>
<gene>
    <name evidence="2" type="ORF">I8J29_31060</name>
</gene>
<reference evidence="2 3" key="1">
    <citation type="submission" date="2021-03" db="EMBL/GenBank/DDBJ databases">
        <title>Paenibacillus artemisicola MWE-103 whole genome sequence.</title>
        <authorList>
            <person name="Ham Y.J."/>
        </authorList>
    </citation>
    <scope>NUCLEOTIDE SEQUENCE [LARGE SCALE GENOMIC DNA]</scope>
    <source>
        <strain evidence="2 3">MWE-103</strain>
    </source>
</reference>
<proteinExistence type="predicted"/>
<dbReference type="EMBL" id="JAGGDJ010000065">
    <property type="protein sequence ID" value="MBO7748626.1"/>
    <property type="molecule type" value="Genomic_DNA"/>
</dbReference>
<feature type="chain" id="PRO_5045953183" description="SnoaL-like protein" evidence="1">
    <location>
        <begin position="28"/>
        <end position="193"/>
    </location>
</feature>
<accession>A0ABS3WJW3</accession>
<evidence type="ECO:0000256" key="1">
    <source>
        <dbReference type="SAM" id="SignalP"/>
    </source>
</evidence>
<feature type="signal peptide" evidence="1">
    <location>
        <begin position="1"/>
        <end position="27"/>
    </location>
</feature>
<dbReference type="Proteomes" id="UP000670947">
    <property type="component" value="Unassembled WGS sequence"/>
</dbReference>
<name>A0ABS3WJW3_9BACL</name>